<organism evidence="2 3">
    <name type="scientific">Falsiroseomonas frigidaquae</name>
    <dbReference type="NCBI Taxonomy" id="487318"/>
    <lineage>
        <taxon>Bacteria</taxon>
        <taxon>Pseudomonadati</taxon>
        <taxon>Pseudomonadota</taxon>
        <taxon>Alphaproteobacteria</taxon>
        <taxon>Acetobacterales</taxon>
        <taxon>Roseomonadaceae</taxon>
        <taxon>Falsiroseomonas</taxon>
    </lineage>
</organism>
<dbReference type="Gene3D" id="3.40.50.300">
    <property type="entry name" value="P-loop containing nucleotide triphosphate hydrolases"/>
    <property type="match status" value="1"/>
</dbReference>
<dbReference type="CDD" id="cd01918">
    <property type="entry name" value="HprK_C"/>
    <property type="match status" value="1"/>
</dbReference>
<protein>
    <recommendedName>
        <fullName evidence="1">HPr kinase/phosphorylase C-terminal domain-containing protein</fullName>
    </recommendedName>
</protein>
<reference evidence="2 3" key="1">
    <citation type="submission" date="2020-03" db="EMBL/GenBank/DDBJ databases">
        <title>Roseomonas selenitidurans sp. nov. isolated from soil.</title>
        <authorList>
            <person name="Liu H."/>
        </authorList>
    </citation>
    <scope>NUCLEOTIDE SEQUENCE [LARGE SCALE GENOMIC DNA]</scope>
    <source>
        <strain evidence="2 3">JCM 15073</strain>
    </source>
</reference>
<gene>
    <name evidence="2" type="ORF">HB662_08240</name>
</gene>
<dbReference type="EMBL" id="JAAVTX010000002">
    <property type="protein sequence ID" value="NKE44764.1"/>
    <property type="molecule type" value="Genomic_DNA"/>
</dbReference>
<accession>A0ABX1EXJ4</accession>
<sequence length="165" mass="16954">MSLHGSCVALDEEGVLILGPSGSGKSDLVLRLLGRGWSLVADDQVELVAEGGGLCASAPAPLRGLLEIRGLGLMQDLPVAGPVRVRLAVQLLPPDTPLPRLPEPQWYSALGQAVPQIALRGLEPSAPDKLGFALATACGRARMAAGSLEAASSPEAALRRDKPAA</sequence>
<name>A0ABX1EXJ4_9PROT</name>
<evidence type="ECO:0000313" key="2">
    <source>
        <dbReference type="EMBL" id="NKE44764.1"/>
    </source>
</evidence>
<dbReference type="InterPro" id="IPR027417">
    <property type="entry name" value="P-loop_NTPase"/>
</dbReference>
<dbReference type="PANTHER" id="PTHR30305:SF1">
    <property type="entry name" value="HPR KINASE_PHOSPHORYLASE"/>
    <property type="match status" value="1"/>
</dbReference>
<feature type="domain" description="HPr kinase/phosphorylase C-terminal" evidence="1">
    <location>
        <begin position="2"/>
        <end position="75"/>
    </location>
</feature>
<dbReference type="PANTHER" id="PTHR30305">
    <property type="entry name" value="PROTEIN YJDM-RELATED"/>
    <property type="match status" value="1"/>
</dbReference>
<proteinExistence type="predicted"/>
<comment type="caution">
    <text evidence="2">The sequence shown here is derived from an EMBL/GenBank/DDBJ whole genome shotgun (WGS) entry which is preliminary data.</text>
</comment>
<dbReference type="Proteomes" id="UP000765160">
    <property type="component" value="Unassembled WGS sequence"/>
</dbReference>
<dbReference type="SUPFAM" id="SSF53795">
    <property type="entry name" value="PEP carboxykinase-like"/>
    <property type="match status" value="1"/>
</dbReference>
<dbReference type="InterPro" id="IPR011104">
    <property type="entry name" value="Hpr_kin/Pase_C"/>
</dbReference>
<dbReference type="RefSeq" id="WP_168049050.1">
    <property type="nucleotide sequence ID" value="NZ_JAATJR010000002.1"/>
</dbReference>
<evidence type="ECO:0000313" key="3">
    <source>
        <dbReference type="Proteomes" id="UP000765160"/>
    </source>
</evidence>
<evidence type="ECO:0000259" key="1">
    <source>
        <dbReference type="Pfam" id="PF07475"/>
    </source>
</evidence>
<keyword evidence="3" id="KW-1185">Reference proteome</keyword>
<dbReference type="Pfam" id="PF07475">
    <property type="entry name" value="Hpr_kinase_C"/>
    <property type="match status" value="1"/>
</dbReference>